<comment type="subunit">
    <text evidence="5">Component of nuclear RNase P and RNase MRP ribonucleoproteins. RNase P consists of a catalytic RNA moiety and 10 different protein chains; POP1, POP4, POP5, POP7, RPP14, RPP21, RPP25, RPP30, RPP38 and RPP40. Within the RNase P complex, POP1, POP7 and RPP25 form the 'finger' subcomplex, POP5, RPP14, RPP40 and homodimeric RPP30 form the 'palm' subcomplex, and RPP21, POP4 and RPP38 form the 'wrist' subcomplex. All subunits of the RNase P complex interact with the catalytic RNA. Several subunits of RNase P are also part of the RNase MRP complex. RNase MRP consists of a catalytic RNA moiety and about 8 protein subunits; POP1, POP7, RPP25, RPP30, RPP38, RPP40 and possibly also POP4 and POP5.</text>
</comment>
<dbReference type="Pfam" id="PF01868">
    <property type="entry name" value="RNase_P-MRP_p29"/>
    <property type="match status" value="1"/>
</dbReference>
<dbReference type="OrthoDB" id="124041at2759"/>
<evidence type="ECO:0000313" key="7">
    <source>
        <dbReference type="EnsemblMetazoa" id="XP_014246484.1"/>
    </source>
</evidence>
<dbReference type="InterPro" id="IPR023534">
    <property type="entry name" value="Rof/RNase_P-like"/>
</dbReference>
<comment type="similarity">
    <text evidence="3">Belongs to the eukaryotic/archaeal RNase P protein component 1 family.</text>
</comment>
<dbReference type="InterPro" id="IPR016848">
    <property type="entry name" value="RNase_P/MRP_Rpp29-subunit"/>
</dbReference>
<dbReference type="RefSeq" id="XP_014246484.1">
    <property type="nucleotide sequence ID" value="XM_014390998.2"/>
</dbReference>
<dbReference type="InterPro" id="IPR036980">
    <property type="entry name" value="RNase_P/MRP_Rpp29_sf"/>
</dbReference>
<evidence type="ECO:0000256" key="2">
    <source>
        <dbReference type="ARBA" id="ARBA00004123"/>
    </source>
</evidence>
<dbReference type="Gene3D" id="2.30.30.210">
    <property type="entry name" value="Ribonuclease P/MRP, subunit p29"/>
    <property type="match status" value="1"/>
</dbReference>
<dbReference type="PANTHER" id="PTHR13348">
    <property type="entry name" value="RIBONUCLEASE P SUBUNIT P29"/>
    <property type="match status" value="1"/>
</dbReference>
<evidence type="ECO:0000256" key="4">
    <source>
        <dbReference type="ARBA" id="ARBA00016225"/>
    </source>
</evidence>
<dbReference type="GO" id="GO:0006364">
    <property type="term" value="P:rRNA processing"/>
    <property type="evidence" value="ECO:0007669"/>
    <property type="project" value="TreeGrafter"/>
</dbReference>
<sequence length="244" mass="27979">MSDTAMKGPKPQAPANVKGSTTQSNNDKEGRIDKFESVRPFFENKLSKKDLFKLEGELRKRFPLSKAQQVFKKRIHRRGCAKSSGLSNTQKKAIGLYNLSRTGLLYEDLIPLHNMWNSYMENYLGLRHLKDSNTFGDVTSPNYDETMQQLWKADYHGAYIKVSKSTCPSLVGVEGILVFETRNMLKLLGKDNILRNIPKMSCEFKLRLGDYELSFLGKNFMVRSSDRSIKKLKGMRQISLFSFN</sequence>
<dbReference type="GeneID" id="106664916"/>
<dbReference type="GO" id="GO:0000172">
    <property type="term" value="C:ribonuclease MRP complex"/>
    <property type="evidence" value="ECO:0007669"/>
    <property type="project" value="InterPro"/>
</dbReference>
<evidence type="ECO:0000256" key="1">
    <source>
        <dbReference type="ARBA" id="ARBA00002435"/>
    </source>
</evidence>
<dbReference type="GO" id="GO:0005634">
    <property type="term" value="C:nucleus"/>
    <property type="evidence" value="ECO:0007669"/>
    <property type="project" value="UniProtKB-SubCell"/>
</dbReference>
<name>A0A8I6RJI3_CIMLE</name>
<dbReference type="SUPFAM" id="SSF101744">
    <property type="entry name" value="Rof/RNase P subunit-like"/>
    <property type="match status" value="1"/>
</dbReference>
<organism evidence="7 8">
    <name type="scientific">Cimex lectularius</name>
    <name type="common">Bed bug</name>
    <name type="synonym">Acanthia lectularia</name>
    <dbReference type="NCBI Taxonomy" id="79782"/>
    <lineage>
        <taxon>Eukaryota</taxon>
        <taxon>Metazoa</taxon>
        <taxon>Ecdysozoa</taxon>
        <taxon>Arthropoda</taxon>
        <taxon>Hexapoda</taxon>
        <taxon>Insecta</taxon>
        <taxon>Pterygota</taxon>
        <taxon>Neoptera</taxon>
        <taxon>Paraneoptera</taxon>
        <taxon>Hemiptera</taxon>
        <taxon>Heteroptera</taxon>
        <taxon>Panheteroptera</taxon>
        <taxon>Cimicomorpha</taxon>
        <taxon>Cimicidae</taxon>
        <taxon>Cimex</taxon>
    </lineage>
</organism>
<evidence type="ECO:0000256" key="6">
    <source>
        <dbReference type="SAM" id="MobiDB-lite"/>
    </source>
</evidence>
<feature type="region of interest" description="Disordered" evidence="6">
    <location>
        <begin position="1"/>
        <end position="33"/>
    </location>
</feature>
<dbReference type="Proteomes" id="UP000494040">
    <property type="component" value="Unassembled WGS sequence"/>
</dbReference>
<dbReference type="GO" id="GO:0030677">
    <property type="term" value="C:ribonuclease P complex"/>
    <property type="evidence" value="ECO:0007669"/>
    <property type="project" value="InterPro"/>
</dbReference>
<accession>A0A8I6RJI3</accession>
<dbReference type="GO" id="GO:0033204">
    <property type="term" value="F:ribonuclease P RNA binding"/>
    <property type="evidence" value="ECO:0007669"/>
    <property type="project" value="InterPro"/>
</dbReference>
<proteinExistence type="inferred from homology"/>
<evidence type="ECO:0000313" key="8">
    <source>
        <dbReference type="Proteomes" id="UP000494040"/>
    </source>
</evidence>
<comment type="function">
    <text evidence="1">Component of ribonuclease P, a ribonucleoprotein complex that generates mature tRNA molecules by cleaving their 5'-ends.</text>
</comment>
<dbReference type="KEGG" id="clec:106664916"/>
<keyword evidence="8" id="KW-1185">Reference proteome</keyword>
<dbReference type="PANTHER" id="PTHR13348:SF0">
    <property type="entry name" value="RIBONUCLEASE P PROTEIN SUBUNIT P29"/>
    <property type="match status" value="1"/>
</dbReference>
<dbReference type="EnsemblMetazoa" id="XM_014390998.2">
    <property type="protein sequence ID" value="XP_014246484.1"/>
    <property type="gene ID" value="LOC106664916"/>
</dbReference>
<dbReference type="AlphaFoldDB" id="A0A8I6RJI3"/>
<evidence type="ECO:0000256" key="5">
    <source>
        <dbReference type="ARBA" id="ARBA00046486"/>
    </source>
</evidence>
<evidence type="ECO:0000256" key="3">
    <source>
        <dbReference type="ARBA" id="ARBA00006181"/>
    </source>
</evidence>
<dbReference type="SMART" id="SM00538">
    <property type="entry name" value="POP4"/>
    <property type="match status" value="1"/>
</dbReference>
<dbReference type="GO" id="GO:0001682">
    <property type="term" value="P:tRNA 5'-leader removal"/>
    <property type="evidence" value="ECO:0007669"/>
    <property type="project" value="InterPro"/>
</dbReference>
<reference evidence="7" key="1">
    <citation type="submission" date="2022-01" db="UniProtKB">
        <authorList>
            <consortium name="EnsemblMetazoa"/>
        </authorList>
    </citation>
    <scope>IDENTIFICATION</scope>
</reference>
<comment type="subcellular location">
    <subcellularLocation>
        <location evidence="2">Nucleus</location>
    </subcellularLocation>
</comment>
<dbReference type="InterPro" id="IPR002730">
    <property type="entry name" value="Rpp29/RNP1"/>
</dbReference>
<dbReference type="CTD" id="10775"/>
<protein>
    <recommendedName>
        <fullName evidence="4">Ribonuclease P protein subunit p29</fullName>
    </recommendedName>
</protein>